<feature type="region of interest" description="Disordered" evidence="1">
    <location>
        <begin position="402"/>
        <end position="487"/>
    </location>
</feature>
<dbReference type="EMBL" id="JAHFYH010000015">
    <property type="protein sequence ID" value="KAH0225328.1"/>
    <property type="molecule type" value="Genomic_DNA"/>
</dbReference>
<accession>A0A9P8GL42</accession>
<protein>
    <submittedName>
        <fullName evidence="2">Uncharacterized protein</fullName>
    </submittedName>
</protein>
<dbReference type="Proteomes" id="UP000767238">
    <property type="component" value="Unassembled WGS sequence"/>
</dbReference>
<organism evidence="2 3">
    <name type="scientific">Aureobasidium melanogenum</name>
    <name type="common">Aureobasidium pullulans var. melanogenum</name>
    <dbReference type="NCBI Taxonomy" id="46634"/>
    <lineage>
        <taxon>Eukaryota</taxon>
        <taxon>Fungi</taxon>
        <taxon>Dikarya</taxon>
        <taxon>Ascomycota</taxon>
        <taxon>Pezizomycotina</taxon>
        <taxon>Dothideomycetes</taxon>
        <taxon>Dothideomycetidae</taxon>
        <taxon>Dothideales</taxon>
        <taxon>Saccotheciaceae</taxon>
        <taxon>Aureobasidium</taxon>
    </lineage>
</organism>
<dbReference type="AlphaFoldDB" id="A0A9P8GL42"/>
<comment type="caution">
    <text evidence="2">The sequence shown here is derived from an EMBL/GenBank/DDBJ whole genome shotgun (WGS) entry which is preliminary data.</text>
</comment>
<reference evidence="2" key="1">
    <citation type="journal article" date="2021" name="J Fungi (Basel)">
        <title>Virulence traits and population genomics of the black yeast Aureobasidium melanogenum.</title>
        <authorList>
            <person name="Cernosa A."/>
            <person name="Sun X."/>
            <person name="Gostincar C."/>
            <person name="Fang C."/>
            <person name="Gunde-Cimerman N."/>
            <person name="Song Z."/>
        </authorList>
    </citation>
    <scope>NUCLEOTIDE SEQUENCE</scope>
    <source>
        <strain evidence="2">EXF-8016</strain>
    </source>
</reference>
<evidence type="ECO:0000256" key="1">
    <source>
        <dbReference type="SAM" id="MobiDB-lite"/>
    </source>
</evidence>
<dbReference type="PANTHER" id="PTHR38119">
    <property type="entry name" value="BTB DOMAIN-CONTAINING PROTEIN-RELATED"/>
    <property type="match status" value="1"/>
</dbReference>
<proteinExistence type="predicted"/>
<sequence length="487" mass="54860">MSSFKIEIPAGDTVILVSTESRYKMHSTQLIQASGCFANLLRTAGPVLSREGLRAGLRYLLILQDFDEATNRPIHPVFRRIPLDNNGRAQKKYSLMHESDQNPRFRSSLFSDYDRLLRTFANQPVTLDDKSIDTLLPDSMGLIEVAEKLDAVSMIAKIIENHLLAKGQDIFKAISASPVIWIDVAFRVQSKVLFKEALIHLTGKYNALIATPPDDALVKKYPRARSVLDQLTPELRDLVERKHTMLMQICQTVEKSVSTHYPPGIQKSSVSGQAKTDPIGRIDYAKDVFTWVGVALYRHWWGQTIASDATHNNKFGGHDIYTRLFNGGQSYLTREVQNGFHQHFPMSGKGQKVLQNNIDIIKAGITKIVTPLMKNESQLDITKFPVKWLTCTVVNGADYLWDPEVEPEVEPEQETEEGAEEESPVQPVSEKAKRKRRADEAFDEAEFSFEPVAKGKGKGKGKERAIEPFEEEDLGFDEDEDAEGEEI</sequence>
<evidence type="ECO:0000313" key="3">
    <source>
        <dbReference type="Proteomes" id="UP000767238"/>
    </source>
</evidence>
<reference evidence="2" key="2">
    <citation type="submission" date="2021-08" db="EMBL/GenBank/DDBJ databases">
        <authorList>
            <person name="Gostincar C."/>
            <person name="Sun X."/>
            <person name="Song Z."/>
            <person name="Gunde-Cimerman N."/>
        </authorList>
    </citation>
    <scope>NUCLEOTIDE SEQUENCE</scope>
    <source>
        <strain evidence="2">EXF-8016</strain>
    </source>
</reference>
<dbReference type="OrthoDB" id="2129688at2759"/>
<feature type="compositionally biased region" description="Acidic residues" evidence="1">
    <location>
        <begin position="402"/>
        <end position="423"/>
    </location>
</feature>
<feature type="non-terminal residue" evidence="2">
    <location>
        <position position="487"/>
    </location>
</feature>
<feature type="compositionally biased region" description="Acidic residues" evidence="1">
    <location>
        <begin position="468"/>
        <end position="487"/>
    </location>
</feature>
<evidence type="ECO:0000313" key="2">
    <source>
        <dbReference type="EMBL" id="KAH0225328.1"/>
    </source>
</evidence>
<name>A0A9P8GL42_AURME</name>
<gene>
    <name evidence="2" type="ORF">KCV03_g3008</name>
</gene>
<dbReference type="PANTHER" id="PTHR38119:SF2">
    <property type="entry name" value="TRANSCRIPTION FACTOR DOMAIN-CONTAINING PROTEIN"/>
    <property type="match status" value="1"/>
</dbReference>